<sequence>MLEICNTSPSYTYQQCQLARPTTVERITDDIGKEFLTSKECVRFAIPGTCDQNRLRNDTSRICCNADDIFCLGVVRERHWSFMTIFSGTFSFRLFFNGCCLPAKTEPAWSGRQSKYRSHASAKTSAKMG</sequence>
<evidence type="ECO:0000313" key="1">
    <source>
        <dbReference type="EMBL" id="KHN80515.1"/>
    </source>
</evidence>
<dbReference type="EMBL" id="JPKZ01001737">
    <property type="protein sequence ID" value="KHN80515.1"/>
    <property type="molecule type" value="Genomic_DNA"/>
</dbReference>
<protein>
    <submittedName>
        <fullName evidence="1">Uncharacterized protein</fullName>
    </submittedName>
</protein>
<reference evidence="1 2" key="1">
    <citation type="submission" date="2014-11" db="EMBL/GenBank/DDBJ databases">
        <title>Genetic blueprint of the zoonotic pathogen Toxocara canis.</title>
        <authorList>
            <person name="Zhu X.-Q."/>
            <person name="Korhonen P.K."/>
            <person name="Cai H."/>
            <person name="Young N.D."/>
            <person name="Nejsum P."/>
            <person name="von Samson-Himmelstjerna G."/>
            <person name="Boag P.R."/>
            <person name="Tan P."/>
            <person name="Li Q."/>
            <person name="Min J."/>
            <person name="Yang Y."/>
            <person name="Wang X."/>
            <person name="Fang X."/>
            <person name="Hall R.S."/>
            <person name="Hofmann A."/>
            <person name="Sternberg P.W."/>
            <person name="Jex A.R."/>
            <person name="Gasser R.B."/>
        </authorList>
    </citation>
    <scope>NUCLEOTIDE SEQUENCE [LARGE SCALE GENOMIC DNA]</scope>
    <source>
        <strain evidence="1">PN_DK_2014</strain>
    </source>
</reference>
<comment type="caution">
    <text evidence="1">The sequence shown here is derived from an EMBL/GenBank/DDBJ whole genome shotgun (WGS) entry which is preliminary data.</text>
</comment>
<name>A0A0B2VHP7_TOXCA</name>
<accession>A0A0B2VHP7</accession>
<dbReference type="AlphaFoldDB" id="A0A0B2VHP7"/>
<organism evidence="1 2">
    <name type="scientific">Toxocara canis</name>
    <name type="common">Canine roundworm</name>
    <dbReference type="NCBI Taxonomy" id="6265"/>
    <lineage>
        <taxon>Eukaryota</taxon>
        <taxon>Metazoa</taxon>
        <taxon>Ecdysozoa</taxon>
        <taxon>Nematoda</taxon>
        <taxon>Chromadorea</taxon>
        <taxon>Rhabditida</taxon>
        <taxon>Spirurina</taxon>
        <taxon>Ascaridomorpha</taxon>
        <taxon>Ascaridoidea</taxon>
        <taxon>Toxocaridae</taxon>
        <taxon>Toxocara</taxon>
    </lineage>
</organism>
<keyword evidence="2" id="KW-1185">Reference proteome</keyword>
<dbReference type="Proteomes" id="UP000031036">
    <property type="component" value="Unassembled WGS sequence"/>
</dbReference>
<gene>
    <name evidence="1" type="ORF">Tcan_15339</name>
</gene>
<evidence type="ECO:0000313" key="2">
    <source>
        <dbReference type="Proteomes" id="UP000031036"/>
    </source>
</evidence>
<proteinExistence type="predicted"/>